<organism evidence="2">
    <name type="scientific">Anopheles funestus</name>
    <name type="common">African malaria mosquito</name>
    <dbReference type="NCBI Taxonomy" id="62324"/>
    <lineage>
        <taxon>Eukaryota</taxon>
        <taxon>Metazoa</taxon>
        <taxon>Ecdysozoa</taxon>
        <taxon>Arthropoda</taxon>
        <taxon>Hexapoda</taxon>
        <taxon>Insecta</taxon>
        <taxon>Pterygota</taxon>
        <taxon>Neoptera</taxon>
        <taxon>Endopterygota</taxon>
        <taxon>Diptera</taxon>
        <taxon>Nematocera</taxon>
        <taxon>Culicoidea</taxon>
        <taxon>Culicidae</taxon>
        <taxon>Anophelinae</taxon>
        <taxon>Anopheles</taxon>
    </lineage>
</organism>
<dbReference type="VEuPathDB" id="VectorBase:AFUN2_008532"/>
<accession>A0A182RMC8</accession>
<dbReference type="VEuPathDB" id="VectorBase:AFUN007400"/>
<reference evidence="2" key="1">
    <citation type="submission" date="2020-05" db="UniProtKB">
        <authorList>
            <consortium name="EnsemblMetazoa"/>
        </authorList>
    </citation>
    <scope>IDENTIFICATION</scope>
    <source>
        <strain evidence="2">FUMOZ</strain>
    </source>
</reference>
<dbReference type="AlphaFoldDB" id="A0A182RMC8"/>
<feature type="chain" id="PRO_5030024257" evidence="1">
    <location>
        <begin position="20"/>
        <end position="90"/>
    </location>
</feature>
<name>A0A182RMC8_ANOFN</name>
<evidence type="ECO:0000313" key="2">
    <source>
        <dbReference type="EnsemblMetazoa" id="AFUN007400-PA"/>
    </source>
</evidence>
<proteinExistence type="predicted"/>
<keyword evidence="1" id="KW-0732">Signal</keyword>
<dbReference type="EnsemblMetazoa" id="AFUN007400-RA">
    <property type="protein sequence ID" value="AFUN007400-PA"/>
    <property type="gene ID" value="AFUN007400"/>
</dbReference>
<evidence type="ECO:0000256" key="1">
    <source>
        <dbReference type="SAM" id="SignalP"/>
    </source>
</evidence>
<feature type="signal peptide" evidence="1">
    <location>
        <begin position="1"/>
        <end position="19"/>
    </location>
</feature>
<protein>
    <submittedName>
        <fullName evidence="2">Uncharacterized protein</fullName>
    </submittedName>
</protein>
<sequence>MRFWFVLLLGALLSAQCISTGEPYTELEGCSVSLFSLIMTRLQQQIEDYSACQQSSPGGSNYNCSETIYWTSVDLQNGLRNYTDCTKNLR</sequence>